<organism evidence="2 3">
    <name type="scientific">Leersia perrieri</name>
    <dbReference type="NCBI Taxonomy" id="77586"/>
    <lineage>
        <taxon>Eukaryota</taxon>
        <taxon>Viridiplantae</taxon>
        <taxon>Streptophyta</taxon>
        <taxon>Embryophyta</taxon>
        <taxon>Tracheophyta</taxon>
        <taxon>Spermatophyta</taxon>
        <taxon>Magnoliopsida</taxon>
        <taxon>Liliopsida</taxon>
        <taxon>Poales</taxon>
        <taxon>Poaceae</taxon>
        <taxon>BOP clade</taxon>
        <taxon>Oryzoideae</taxon>
        <taxon>Oryzeae</taxon>
        <taxon>Oryzinae</taxon>
        <taxon>Leersia</taxon>
    </lineage>
</organism>
<dbReference type="Proteomes" id="UP000032180">
    <property type="component" value="Chromosome 8"/>
</dbReference>
<reference evidence="2" key="3">
    <citation type="submission" date="2015-04" db="UniProtKB">
        <authorList>
            <consortium name="EnsemblPlants"/>
        </authorList>
    </citation>
    <scope>IDENTIFICATION</scope>
</reference>
<evidence type="ECO:0000256" key="1">
    <source>
        <dbReference type="SAM" id="MobiDB-lite"/>
    </source>
</evidence>
<evidence type="ECO:0000313" key="3">
    <source>
        <dbReference type="Proteomes" id="UP000032180"/>
    </source>
</evidence>
<feature type="region of interest" description="Disordered" evidence="1">
    <location>
        <begin position="53"/>
        <end position="127"/>
    </location>
</feature>
<accession>A0A0D9X8N2</accession>
<sequence>MIGVDVKNKELRGVAELDSTKNTLVSIRASQNGSGGRIESNDHDVGCCRPEWEEAHSAKRQTASASASSTRERRGCPEQQQRRCGSHVKHGGLGGRRHNRLGTATTAWPQAASRLAARREHRWEGER</sequence>
<dbReference type="Gramene" id="LPERR08G14300.1">
    <property type="protein sequence ID" value="LPERR08G14300.1"/>
    <property type="gene ID" value="LPERR08G14300"/>
</dbReference>
<name>A0A0D9X8N2_9ORYZ</name>
<proteinExistence type="predicted"/>
<feature type="compositionally biased region" description="Basic and acidic residues" evidence="1">
    <location>
        <begin position="117"/>
        <end position="127"/>
    </location>
</feature>
<reference evidence="3" key="2">
    <citation type="submission" date="2013-12" db="EMBL/GenBank/DDBJ databases">
        <authorList>
            <person name="Yu Y."/>
            <person name="Lee S."/>
            <person name="de Baynast K."/>
            <person name="Wissotski M."/>
            <person name="Liu L."/>
            <person name="Talag J."/>
            <person name="Goicoechea J."/>
            <person name="Angelova A."/>
            <person name="Jetty R."/>
            <person name="Kudrna D."/>
            <person name="Golser W."/>
            <person name="Rivera L."/>
            <person name="Zhang J."/>
            <person name="Wing R."/>
        </authorList>
    </citation>
    <scope>NUCLEOTIDE SEQUENCE</scope>
</reference>
<evidence type="ECO:0000313" key="2">
    <source>
        <dbReference type="EnsemblPlants" id="LPERR08G14300.1"/>
    </source>
</evidence>
<dbReference type="AlphaFoldDB" id="A0A0D9X8N2"/>
<keyword evidence="3" id="KW-1185">Reference proteome</keyword>
<protein>
    <submittedName>
        <fullName evidence="2">Uncharacterized protein</fullName>
    </submittedName>
</protein>
<reference evidence="2 3" key="1">
    <citation type="submission" date="2012-08" db="EMBL/GenBank/DDBJ databases">
        <title>Oryza genome evolution.</title>
        <authorList>
            <person name="Wing R.A."/>
        </authorList>
    </citation>
    <scope>NUCLEOTIDE SEQUENCE</scope>
</reference>
<feature type="compositionally biased region" description="Basic residues" evidence="1">
    <location>
        <begin position="84"/>
        <end position="100"/>
    </location>
</feature>
<dbReference type="EnsemblPlants" id="LPERR08G14300.1">
    <property type="protein sequence ID" value="LPERR08G14300.1"/>
    <property type="gene ID" value="LPERR08G14300"/>
</dbReference>
<dbReference type="HOGENOM" id="CLU_1973724_0_0_1"/>
<feature type="compositionally biased region" description="Low complexity" evidence="1">
    <location>
        <begin position="60"/>
        <end position="69"/>
    </location>
</feature>